<dbReference type="EMBL" id="BROD01000001">
    <property type="protein sequence ID" value="GKX67076.1"/>
    <property type="molecule type" value="Genomic_DNA"/>
</dbReference>
<dbReference type="Proteomes" id="UP001058074">
    <property type="component" value="Unassembled WGS sequence"/>
</dbReference>
<reference evidence="1" key="1">
    <citation type="journal article" date="2025" name="Int. J. Syst. Evol. Microbiol.">
        <title>Inconstantimicrobium mannanitabidum sp. nov., a novel member of the family Clostridiaceae isolated from anoxic soil under the treatment of reductive soil disinfestation.</title>
        <authorList>
            <person name="Ueki A."/>
            <person name="Tonouchi A."/>
            <person name="Honma S."/>
            <person name="Kaku N."/>
            <person name="Ueki K."/>
        </authorList>
    </citation>
    <scope>NUCLEOTIDE SEQUENCE</scope>
    <source>
        <strain evidence="1">TW13</strain>
    </source>
</reference>
<sequence length="235" mass="27309">MYSVMIIEDDKKMSELMKKHLEKYGYNIFLVEDFSKVTEEFIKYNPDLVLMDINLPFFDGFYWCRGIRVRSKVPIVFISARDSDMDQVMAIENGADDFIIKPFSFDVLLAKVKSVFRRVYGSYATGNSNVVKVGQLILHNDKNILEFRDKRSELTKNEFSLMLYLVKNINKIVSRDSLLEILWNDIDFIDDNTLSVNVTRLRKKLEEVGIINAIETKRGQGYVLVSNWEEGGISE</sequence>
<evidence type="ECO:0000313" key="1">
    <source>
        <dbReference type="EMBL" id="GKX67076.1"/>
    </source>
</evidence>
<keyword evidence="1" id="KW-0238">DNA-binding</keyword>
<comment type="caution">
    <text evidence="1">The sequence shown here is derived from an EMBL/GenBank/DDBJ whole genome shotgun (WGS) entry which is preliminary data.</text>
</comment>
<accession>A0ACB5RDB5</accession>
<proteinExistence type="predicted"/>
<evidence type="ECO:0000313" key="2">
    <source>
        <dbReference type="Proteomes" id="UP001058074"/>
    </source>
</evidence>
<gene>
    <name evidence="1" type="ORF">rsdtw13_23340</name>
</gene>
<name>A0ACB5RDB5_9CLOT</name>
<organism evidence="1 2">
    <name type="scientific">Inconstantimicrobium mannanitabidum</name>
    <dbReference type="NCBI Taxonomy" id="1604901"/>
    <lineage>
        <taxon>Bacteria</taxon>
        <taxon>Bacillati</taxon>
        <taxon>Bacillota</taxon>
        <taxon>Clostridia</taxon>
        <taxon>Eubacteriales</taxon>
        <taxon>Clostridiaceae</taxon>
        <taxon>Inconstantimicrobium</taxon>
    </lineage>
</organism>
<keyword evidence="2" id="KW-1185">Reference proteome</keyword>
<protein>
    <submittedName>
        <fullName evidence="1">DNA-binding response regulator</fullName>
    </submittedName>
</protein>